<feature type="chain" id="PRO_5047020029" description="Argininosuccinate lyase" evidence="2">
    <location>
        <begin position="25"/>
        <end position="79"/>
    </location>
</feature>
<evidence type="ECO:0008006" key="5">
    <source>
        <dbReference type="Google" id="ProtNLM"/>
    </source>
</evidence>
<reference evidence="3 4" key="1">
    <citation type="submission" date="2023-03" db="EMBL/GenBank/DDBJ databases">
        <title>NovoSphingobium album sp. nov. isolated from polycyclic aromatic hydrocarbons- and heavy-metal polluted soil.</title>
        <authorList>
            <person name="Liu Z."/>
            <person name="Wang K."/>
        </authorList>
    </citation>
    <scope>NUCLEOTIDE SEQUENCE [LARGE SCALE GENOMIC DNA]</scope>
    <source>
        <strain evidence="3 4">H3SJ31-1</strain>
    </source>
</reference>
<accession>A0ABT5WXF2</accession>
<keyword evidence="2" id="KW-0732">Signal</keyword>
<protein>
    <recommendedName>
        <fullName evidence="5">Argininosuccinate lyase</fullName>
    </recommendedName>
</protein>
<comment type="caution">
    <text evidence="3">The sequence shown here is derived from an EMBL/GenBank/DDBJ whole genome shotgun (WGS) entry which is preliminary data.</text>
</comment>
<gene>
    <name evidence="3" type="ORF">PYV00_23050</name>
</gene>
<evidence type="ECO:0000313" key="3">
    <source>
        <dbReference type="EMBL" id="MDE8654580.1"/>
    </source>
</evidence>
<proteinExistence type="predicted"/>
<dbReference type="Proteomes" id="UP001216253">
    <property type="component" value="Unassembled WGS sequence"/>
</dbReference>
<evidence type="ECO:0000313" key="4">
    <source>
        <dbReference type="Proteomes" id="UP001216253"/>
    </source>
</evidence>
<dbReference type="RefSeq" id="WP_275230699.1">
    <property type="nucleotide sequence ID" value="NZ_JARESE010000089.1"/>
</dbReference>
<name>A0ABT5WXF2_9SPHN</name>
<evidence type="ECO:0000256" key="1">
    <source>
        <dbReference type="SAM" id="MobiDB-lite"/>
    </source>
</evidence>
<feature type="signal peptide" evidence="2">
    <location>
        <begin position="1"/>
        <end position="24"/>
    </location>
</feature>
<sequence length="79" mass="7724">MAVAFTLNTTPKLLLAAAGVIALAGCGSKSEPTYAVDATDASGGELIVTDPSEPGVDVNLPKTPMTNVPPATASAAPGE</sequence>
<evidence type="ECO:0000256" key="2">
    <source>
        <dbReference type="SAM" id="SignalP"/>
    </source>
</evidence>
<keyword evidence="4" id="KW-1185">Reference proteome</keyword>
<feature type="region of interest" description="Disordered" evidence="1">
    <location>
        <begin position="45"/>
        <end position="79"/>
    </location>
</feature>
<dbReference type="EMBL" id="JARESE010000089">
    <property type="protein sequence ID" value="MDE8654580.1"/>
    <property type="molecule type" value="Genomic_DNA"/>
</dbReference>
<organism evidence="3 4">
    <name type="scientific">Novosphingobium album</name>
    <name type="common">ex Liu et al. 2023</name>
    <dbReference type="NCBI Taxonomy" id="3031130"/>
    <lineage>
        <taxon>Bacteria</taxon>
        <taxon>Pseudomonadati</taxon>
        <taxon>Pseudomonadota</taxon>
        <taxon>Alphaproteobacteria</taxon>
        <taxon>Sphingomonadales</taxon>
        <taxon>Sphingomonadaceae</taxon>
        <taxon>Novosphingobium</taxon>
    </lineage>
</organism>